<evidence type="ECO:0008006" key="3">
    <source>
        <dbReference type="Google" id="ProtNLM"/>
    </source>
</evidence>
<dbReference type="RefSeq" id="WP_066204515.1">
    <property type="nucleotide sequence ID" value="NZ_CP076132.1"/>
</dbReference>
<accession>A0AAX1N4U5</accession>
<proteinExistence type="predicted"/>
<reference evidence="1 2" key="1">
    <citation type="submission" date="2021-05" db="EMBL/GenBank/DDBJ databases">
        <title>Comparative genomic studies on the polysaccharide-degrading batcterial strains of the Flammeovirga genus.</title>
        <authorList>
            <person name="Zewei F."/>
            <person name="Zheng Z."/>
            <person name="Yu L."/>
            <person name="Ruyue G."/>
            <person name="Yanhong M."/>
            <person name="Yuanyuan C."/>
            <person name="Jingyan G."/>
            <person name="Wenjun H."/>
        </authorList>
    </citation>
    <scope>NUCLEOTIDE SEQUENCE [LARGE SCALE GENOMIC DNA]</scope>
    <source>
        <strain evidence="1 2">NBRC:100898</strain>
    </source>
</reference>
<protein>
    <recommendedName>
        <fullName evidence="3">Transcriptional regulator</fullName>
    </recommendedName>
</protein>
<name>A0AAX1N4U5_9BACT</name>
<organism evidence="1 2">
    <name type="scientific">Flammeovirga yaeyamensis</name>
    <dbReference type="NCBI Taxonomy" id="367791"/>
    <lineage>
        <taxon>Bacteria</taxon>
        <taxon>Pseudomonadati</taxon>
        <taxon>Bacteroidota</taxon>
        <taxon>Cytophagia</taxon>
        <taxon>Cytophagales</taxon>
        <taxon>Flammeovirgaceae</taxon>
        <taxon>Flammeovirga</taxon>
    </lineage>
</organism>
<keyword evidence="2" id="KW-1185">Reference proteome</keyword>
<dbReference type="KEGG" id="fya:KMW28_16210"/>
<sequence>MSTEKKISKFLVGLCLNTGGSFQDVAKNLGICATTDEIEALVNRMHHKGLIKDVKSEGYKTKASLTNKGIEQAQSLMEWAV</sequence>
<dbReference type="AlphaFoldDB" id="A0AAX1N4U5"/>
<gene>
    <name evidence="1" type="ORF">KMW28_16210</name>
</gene>
<evidence type="ECO:0000313" key="2">
    <source>
        <dbReference type="Proteomes" id="UP000678679"/>
    </source>
</evidence>
<dbReference type="EMBL" id="CP076132">
    <property type="protein sequence ID" value="QWG01190.1"/>
    <property type="molecule type" value="Genomic_DNA"/>
</dbReference>
<dbReference type="Proteomes" id="UP000678679">
    <property type="component" value="Chromosome 1"/>
</dbReference>
<evidence type="ECO:0000313" key="1">
    <source>
        <dbReference type="EMBL" id="QWG01190.1"/>
    </source>
</evidence>